<sequence length="152" mass="16166">MRTVAQRDGGRRRVLLSTVSSDAHTWNLVFLRMLLEEMGHEVVGLGPCVPDRLLLETVRRTRPDLLVISTVNGHGRLDGARVIRALRADPVARDVPAVIGGKLGIDGDEGAAAARALVEAGFDAVFTDTADTALIGRILGALPQRAAEGRAV</sequence>
<name>A0ABW6HE09_9ACTN</name>
<keyword evidence="3" id="KW-1185">Reference proteome</keyword>
<dbReference type="Gene3D" id="3.40.50.280">
    <property type="entry name" value="Cobalamin-binding domain"/>
    <property type="match status" value="1"/>
</dbReference>
<accession>A0ABW6HE09</accession>
<dbReference type="PROSITE" id="PS51332">
    <property type="entry name" value="B12_BINDING"/>
    <property type="match status" value="1"/>
</dbReference>
<evidence type="ECO:0000313" key="3">
    <source>
        <dbReference type="Proteomes" id="UP001599756"/>
    </source>
</evidence>
<evidence type="ECO:0000259" key="1">
    <source>
        <dbReference type="PROSITE" id="PS51332"/>
    </source>
</evidence>
<dbReference type="SUPFAM" id="SSF52242">
    <property type="entry name" value="Cobalamin (vitamin B12)-binding domain"/>
    <property type="match status" value="1"/>
</dbReference>
<reference evidence="2 3" key="1">
    <citation type="submission" date="2024-09" db="EMBL/GenBank/DDBJ databases">
        <title>The Natural Products Discovery Center: Release of the First 8490 Sequenced Strains for Exploring Actinobacteria Biosynthetic Diversity.</title>
        <authorList>
            <person name="Kalkreuter E."/>
            <person name="Kautsar S.A."/>
            <person name="Yang D."/>
            <person name="Bader C.D."/>
            <person name="Teijaro C.N."/>
            <person name="Fluegel L."/>
            <person name="Davis C.M."/>
            <person name="Simpson J.R."/>
            <person name="Lauterbach L."/>
            <person name="Steele A.D."/>
            <person name="Gui C."/>
            <person name="Meng S."/>
            <person name="Li G."/>
            <person name="Viehrig K."/>
            <person name="Ye F."/>
            <person name="Su P."/>
            <person name="Kiefer A.F."/>
            <person name="Nichols A."/>
            <person name="Cepeda A.J."/>
            <person name="Yan W."/>
            <person name="Fan B."/>
            <person name="Jiang Y."/>
            <person name="Adhikari A."/>
            <person name="Zheng C.-J."/>
            <person name="Schuster L."/>
            <person name="Cowan T.M."/>
            <person name="Smanski M.J."/>
            <person name="Chevrette M.G."/>
            <person name="De Carvalho L.P.S."/>
            <person name="Shen B."/>
        </authorList>
    </citation>
    <scope>NUCLEOTIDE SEQUENCE [LARGE SCALE GENOMIC DNA]</scope>
    <source>
        <strain evidence="2 3">NPDC059500</strain>
    </source>
</reference>
<comment type="caution">
    <text evidence="2">The sequence shown here is derived from an EMBL/GenBank/DDBJ whole genome shotgun (WGS) entry which is preliminary data.</text>
</comment>
<gene>
    <name evidence="2" type="ORF">ACFW88_30795</name>
</gene>
<evidence type="ECO:0000313" key="2">
    <source>
        <dbReference type="EMBL" id="MFE1754879.1"/>
    </source>
</evidence>
<protein>
    <submittedName>
        <fullName evidence="2">Cobalamin B12-binding domain-containing protein</fullName>
    </submittedName>
</protein>
<proteinExistence type="predicted"/>
<organism evidence="2 3">
    <name type="scientific">Streptomyces anandii</name>
    <dbReference type="NCBI Taxonomy" id="285454"/>
    <lineage>
        <taxon>Bacteria</taxon>
        <taxon>Bacillati</taxon>
        <taxon>Actinomycetota</taxon>
        <taxon>Actinomycetes</taxon>
        <taxon>Kitasatosporales</taxon>
        <taxon>Streptomycetaceae</taxon>
        <taxon>Streptomyces</taxon>
    </lineage>
</organism>
<dbReference type="Proteomes" id="UP001599756">
    <property type="component" value="Unassembled WGS sequence"/>
</dbReference>
<feature type="domain" description="B12-binding" evidence="1">
    <location>
        <begin position="11"/>
        <end position="149"/>
    </location>
</feature>
<dbReference type="Pfam" id="PF02310">
    <property type="entry name" value="B12-binding"/>
    <property type="match status" value="1"/>
</dbReference>
<dbReference type="InterPro" id="IPR036724">
    <property type="entry name" value="Cobalamin-bd_sf"/>
</dbReference>
<dbReference type="InterPro" id="IPR006158">
    <property type="entry name" value="Cobalamin-bd"/>
</dbReference>
<dbReference type="CDD" id="cd02065">
    <property type="entry name" value="B12-binding_like"/>
    <property type="match status" value="1"/>
</dbReference>
<dbReference type="EMBL" id="JBHYTS010000070">
    <property type="protein sequence ID" value="MFE1754879.1"/>
    <property type="molecule type" value="Genomic_DNA"/>
</dbReference>
<dbReference type="RefSeq" id="WP_381807837.1">
    <property type="nucleotide sequence ID" value="NZ_JBHYTS010000070.1"/>
</dbReference>